<dbReference type="EMBL" id="KN847479">
    <property type="protein sequence ID" value="KIX03278.1"/>
    <property type="molecule type" value="Genomic_DNA"/>
</dbReference>
<evidence type="ECO:0000313" key="1">
    <source>
        <dbReference type="EMBL" id="KIX03278.1"/>
    </source>
</evidence>
<name>A0A0D2GYJ7_9EURO</name>
<sequence length="363" mass="41561">MALVRQRDPVGIEVTMKGHAEARNVNELWAGQTNIKERRKLQNRSNRRAYRKRQAQQNLLPRQEVEKAGQVLQPCQRTRGPKLPGLHVFALKPQRDRDSRCPISLNSFVKASAATDQVRRDSTPDSGGQDATPLKLVQSWRRNFEERVLQARLDQVELISCCGLDPGSTDSDSVVLEEYLIRALNIRSRYPLPADHLLNLMYYNVFRGLSRNIRSLNLELNHMASSHYPSPFIAGRIDTSTMAPDFHPTIVQRTIPHHPCFDIFPDSVLRDNAIMQWGLTFPEFEARLCMILAGRYTWHEIDIPLRHGCVLWGEPDAVESWEVTEGFAKDWPFLVAGAFRLEAATNRWRRLRGEPPISFASGY</sequence>
<proteinExistence type="predicted"/>
<dbReference type="PANTHER" id="PTHR38116">
    <property type="entry name" value="CHROMOSOME 7, WHOLE GENOME SHOTGUN SEQUENCE"/>
    <property type="match status" value="1"/>
</dbReference>
<organism evidence="1 2">
    <name type="scientific">Rhinocladiella mackenziei CBS 650.93</name>
    <dbReference type="NCBI Taxonomy" id="1442369"/>
    <lineage>
        <taxon>Eukaryota</taxon>
        <taxon>Fungi</taxon>
        <taxon>Dikarya</taxon>
        <taxon>Ascomycota</taxon>
        <taxon>Pezizomycotina</taxon>
        <taxon>Eurotiomycetes</taxon>
        <taxon>Chaetothyriomycetidae</taxon>
        <taxon>Chaetothyriales</taxon>
        <taxon>Herpotrichiellaceae</taxon>
        <taxon>Rhinocladiella</taxon>
    </lineage>
</organism>
<keyword evidence="2" id="KW-1185">Reference proteome</keyword>
<dbReference type="PANTHER" id="PTHR38116:SF9">
    <property type="entry name" value="BZIP DOMAIN-CONTAINING PROTEIN"/>
    <property type="match status" value="1"/>
</dbReference>
<evidence type="ECO:0000313" key="2">
    <source>
        <dbReference type="Proteomes" id="UP000053617"/>
    </source>
</evidence>
<dbReference type="Proteomes" id="UP000053617">
    <property type="component" value="Unassembled WGS sequence"/>
</dbReference>
<dbReference type="STRING" id="1442369.A0A0D2GYJ7"/>
<dbReference type="HOGENOM" id="CLU_033726_0_2_1"/>
<gene>
    <name evidence="1" type="ORF">Z518_06830</name>
</gene>
<dbReference type="OrthoDB" id="2245989at2759"/>
<protein>
    <submittedName>
        <fullName evidence="1">Rhinocladiella mackenziei CBS 650.93 unplaced genomic scaffold supercont1.5, whole genome shotgun sequence</fullName>
    </submittedName>
</protein>
<dbReference type="AlphaFoldDB" id="A0A0D2GYJ7"/>
<dbReference type="RefSeq" id="XP_013270414.1">
    <property type="nucleotide sequence ID" value="XM_013414960.1"/>
</dbReference>
<accession>A0A0D2GYJ7</accession>
<dbReference type="VEuPathDB" id="FungiDB:Z518_06830"/>
<dbReference type="Pfam" id="PF11905">
    <property type="entry name" value="DUF3425"/>
    <property type="match status" value="1"/>
</dbReference>
<dbReference type="InterPro" id="IPR021833">
    <property type="entry name" value="DUF3425"/>
</dbReference>
<dbReference type="GeneID" id="25294901"/>
<reference evidence="1 2" key="1">
    <citation type="submission" date="2015-01" db="EMBL/GenBank/DDBJ databases">
        <title>The Genome Sequence of Rhinocladiella mackenzie CBS 650.93.</title>
        <authorList>
            <consortium name="The Broad Institute Genomics Platform"/>
            <person name="Cuomo C."/>
            <person name="de Hoog S."/>
            <person name="Gorbushina A."/>
            <person name="Stielow B."/>
            <person name="Teixiera M."/>
            <person name="Abouelleil A."/>
            <person name="Chapman S.B."/>
            <person name="Priest M."/>
            <person name="Young S.K."/>
            <person name="Wortman J."/>
            <person name="Nusbaum C."/>
            <person name="Birren B."/>
        </authorList>
    </citation>
    <scope>NUCLEOTIDE SEQUENCE [LARGE SCALE GENOMIC DNA]</scope>
    <source>
        <strain evidence="1 2">CBS 650.93</strain>
    </source>
</reference>